<accession>A0A239ASE1</accession>
<dbReference type="Proteomes" id="UP000198310">
    <property type="component" value="Unassembled WGS sequence"/>
</dbReference>
<evidence type="ECO:0000313" key="2">
    <source>
        <dbReference type="Proteomes" id="UP000198310"/>
    </source>
</evidence>
<protein>
    <submittedName>
        <fullName evidence="1">Uncharacterized protein</fullName>
    </submittedName>
</protein>
<dbReference type="EMBL" id="FZNS01000015">
    <property type="protein sequence ID" value="SNR98547.1"/>
    <property type="molecule type" value="Genomic_DNA"/>
</dbReference>
<organism evidence="1 2">
    <name type="scientific">Hymenobacter mucosus</name>
    <dbReference type="NCBI Taxonomy" id="1411120"/>
    <lineage>
        <taxon>Bacteria</taxon>
        <taxon>Pseudomonadati</taxon>
        <taxon>Bacteroidota</taxon>
        <taxon>Cytophagia</taxon>
        <taxon>Cytophagales</taxon>
        <taxon>Hymenobacteraceae</taxon>
        <taxon>Hymenobacter</taxon>
    </lineage>
</organism>
<name>A0A239ASE1_9BACT</name>
<evidence type="ECO:0000313" key="1">
    <source>
        <dbReference type="EMBL" id="SNR98547.1"/>
    </source>
</evidence>
<keyword evidence="2" id="KW-1185">Reference proteome</keyword>
<dbReference type="AlphaFoldDB" id="A0A239ASE1"/>
<sequence length="68" mass="7811">MSTAYYPLLHLLDEHVPFTFTLNMFGNHCHVFRGQTELGHVSLSDEDVRRIKVHAWGGTHPFTPPTSY</sequence>
<proteinExistence type="predicted"/>
<reference evidence="2" key="1">
    <citation type="submission" date="2017-06" db="EMBL/GenBank/DDBJ databases">
        <authorList>
            <person name="Varghese N."/>
            <person name="Submissions S."/>
        </authorList>
    </citation>
    <scope>NUCLEOTIDE SEQUENCE [LARGE SCALE GENOMIC DNA]</scope>
    <source>
        <strain evidence="2">DSM 28041</strain>
    </source>
</reference>
<gene>
    <name evidence="1" type="ORF">SAMN06269173_11516</name>
</gene>